<feature type="region of interest" description="Disordered" evidence="2">
    <location>
        <begin position="122"/>
        <end position="150"/>
    </location>
</feature>
<name>A0A1N7NG29_9FLAO</name>
<evidence type="ECO:0000256" key="2">
    <source>
        <dbReference type="SAM" id="MobiDB-lite"/>
    </source>
</evidence>
<keyword evidence="1" id="KW-0175">Coiled coil</keyword>
<proteinExistence type="predicted"/>
<gene>
    <name evidence="3" type="ORF">SAMN05421789_11440</name>
</gene>
<evidence type="ECO:0000313" key="3">
    <source>
        <dbReference type="EMBL" id="SIS97129.1"/>
    </source>
</evidence>
<keyword evidence="4" id="KW-1185">Reference proteome</keyword>
<dbReference type="Proteomes" id="UP000185839">
    <property type="component" value="Unassembled WGS sequence"/>
</dbReference>
<protein>
    <submittedName>
        <fullName evidence="3">Uncharacterized protein</fullName>
    </submittedName>
</protein>
<feature type="coiled-coil region" evidence="1">
    <location>
        <begin position="44"/>
        <end position="81"/>
    </location>
</feature>
<dbReference type="EMBL" id="FTOI01000014">
    <property type="protein sequence ID" value="SIS97129.1"/>
    <property type="molecule type" value="Genomic_DNA"/>
</dbReference>
<organism evidence="3 4">
    <name type="scientific">Kaistella chaponensis</name>
    <dbReference type="NCBI Taxonomy" id="713588"/>
    <lineage>
        <taxon>Bacteria</taxon>
        <taxon>Pseudomonadati</taxon>
        <taxon>Bacteroidota</taxon>
        <taxon>Flavobacteriia</taxon>
        <taxon>Flavobacteriales</taxon>
        <taxon>Weeksellaceae</taxon>
        <taxon>Chryseobacterium group</taxon>
        <taxon>Kaistella</taxon>
    </lineage>
</organism>
<evidence type="ECO:0000313" key="4">
    <source>
        <dbReference type="Proteomes" id="UP000185839"/>
    </source>
</evidence>
<dbReference type="STRING" id="713588.SAMN05421789_11440"/>
<dbReference type="RefSeq" id="WP_076388073.1">
    <property type="nucleotide sequence ID" value="NZ_FTOI01000014.1"/>
</dbReference>
<dbReference type="OrthoDB" id="1249982at2"/>
<evidence type="ECO:0000256" key="1">
    <source>
        <dbReference type="SAM" id="Coils"/>
    </source>
</evidence>
<dbReference type="AlphaFoldDB" id="A0A1N7NG29"/>
<sequence>MIDKNFYLENLSAFDILIEDEDRKQAETLIFRVFSILQRDKIWLRDMATEEEIFEEEVELLEEVEEELQELDQKYNFGFEAFYRRVQLELKKIQSKSDLNVDVAENFAEDDDFEDEDLDFMEEENDEDPDLYEEEEEDDLEDDDDFYDENEDDALSHISDEELDQITDYILESAKTRFDYSEFLEEFPQVDELFVEENVLFPIIAGKAHEETDYEIAAKMNAAFLISGFQMSIEDLQEMIEKKGHELGLEILAFGIAADSLQQGANPAEVLQQISQLLKS</sequence>
<accession>A0A1N7NG29</accession>
<reference evidence="4" key="1">
    <citation type="submission" date="2017-01" db="EMBL/GenBank/DDBJ databases">
        <authorList>
            <person name="Varghese N."/>
            <person name="Submissions S."/>
        </authorList>
    </citation>
    <scope>NUCLEOTIDE SEQUENCE [LARGE SCALE GENOMIC DNA]</scope>
    <source>
        <strain evidence="4">DSM 23145</strain>
    </source>
</reference>